<comment type="caution">
    <text evidence="1">The sequence shown here is derived from an EMBL/GenBank/DDBJ whole genome shotgun (WGS) entry which is preliminary data.</text>
</comment>
<gene>
    <name evidence="1" type="ORF">V466_25075</name>
</gene>
<reference evidence="1 2" key="1">
    <citation type="submission" date="2013-12" db="EMBL/GenBank/DDBJ databases">
        <authorList>
            <person name="Formusa P.A."/>
            <person name="Habash M."/>
            <person name="Lee H."/>
            <person name="Trevors J.T."/>
        </authorList>
    </citation>
    <scope>NUCLEOTIDE SEQUENCE [LARGE SCALE GENOMIC DNA]</scope>
    <source>
        <strain evidence="1 2">PD30</strain>
    </source>
</reference>
<proteinExistence type="predicted"/>
<dbReference type="AlphaFoldDB" id="A0A059KWL4"/>
<accession>A0A059KWL4</accession>
<organism evidence="1 2">
    <name type="scientific">Pseudomonas mandelii PD30</name>
    <dbReference type="NCBI Taxonomy" id="1419583"/>
    <lineage>
        <taxon>Bacteria</taxon>
        <taxon>Pseudomonadati</taxon>
        <taxon>Pseudomonadota</taxon>
        <taxon>Gammaproteobacteria</taxon>
        <taxon>Pseudomonadales</taxon>
        <taxon>Pseudomonadaceae</taxon>
        <taxon>Pseudomonas</taxon>
    </lineage>
</organism>
<dbReference type="Proteomes" id="UP000026739">
    <property type="component" value="Unassembled WGS sequence"/>
</dbReference>
<evidence type="ECO:0000313" key="2">
    <source>
        <dbReference type="Proteomes" id="UP000026739"/>
    </source>
</evidence>
<dbReference type="EMBL" id="AZQQ01000099">
    <property type="protein sequence ID" value="KDD66220.1"/>
    <property type="molecule type" value="Genomic_DNA"/>
</dbReference>
<name>A0A059KWL4_9PSED</name>
<sequence>MRNGLSKNQEAQRSALTFPRYRHVFQQRVLFRLNIFTGDDFGNDEYLPSAAVEIKHVKLIGPHIFAR</sequence>
<evidence type="ECO:0000313" key="1">
    <source>
        <dbReference type="EMBL" id="KDD66220.1"/>
    </source>
</evidence>
<protein>
    <submittedName>
        <fullName evidence="1">Uncharacterized protein</fullName>
    </submittedName>
</protein>